<sequence>MSKFMEWYNMSTDGTFSMDLMAKRAMIRIDQTKQSNPEFYYGPVTGLIARNAGYLFPARLFRNYSQVNPEGVLTKVIVRNFFAIYGEEGNFTYRQGWERIPENWYKTPVDHDLVKLNLDTLDWLLKYPELGGIGGNTRTINSFTAIDFSDATGGVFNLTTLLKENNLLCFAIEVLKFLSPNALAGLYKTLSIPLDMISDAVSTSLLNIPCPVFKDMQIGGKPCWEAIQNDFPGAAKSGGAFDCANNDGDL</sequence>
<comment type="similarity">
    <text evidence="7">Belongs to the chloroperoxidase family.</text>
</comment>
<dbReference type="PANTHER" id="PTHR33577:SF16">
    <property type="entry name" value="HEME HALOPEROXIDASE FAMILY PROFILE DOMAIN-CONTAINING PROTEIN"/>
    <property type="match status" value="1"/>
</dbReference>
<feature type="domain" description="Heme haloperoxidase family profile" evidence="8">
    <location>
        <begin position="1"/>
        <end position="118"/>
    </location>
</feature>
<evidence type="ECO:0000256" key="3">
    <source>
        <dbReference type="ARBA" id="ARBA00022617"/>
    </source>
</evidence>
<keyword evidence="6" id="KW-0408">Iron</keyword>
<organism evidence="9 10">
    <name type="scientific">Aspergillus novoparasiticus</name>
    <dbReference type="NCBI Taxonomy" id="986946"/>
    <lineage>
        <taxon>Eukaryota</taxon>
        <taxon>Fungi</taxon>
        <taxon>Dikarya</taxon>
        <taxon>Ascomycota</taxon>
        <taxon>Pezizomycotina</taxon>
        <taxon>Eurotiomycetes</taxon>
        <taxon>Eurotiomycetidae</taxon>
        <taxon>Eurotiales</taxon>
        <taxon>Aspergillaceae</taxon>
        <taxon>Aspergillus</taxon>
        <taxon>Aspergillus subgen. Circumdati</taxon>
    </lineage>
</organism>
<gene>
    <name evidence="9" type="ORF">BDV33DRAFT_207627</name>
</gene>
<dbReference type="PROSITE" id="PS51405">
    <property type="entry name" value="HEME_HALOPEROXIDASE"/>
    <property type="match status" value="1"/>
</dbReference>
<reference evidence="9 10" key="1">
    <citation type="submission" date="2019-04" db="EMBL/GenBank/DDBJ databases">
        <title>Fungal friends and foes A comparative genomics study of 23 Aspergillus species from section Flavi.</title>
        <authorList>
            <consortium name="DOE Joint Genome Institute"/>
            <person name="Kjaerbolling I."/>
            <person name="Vesth T.C."/>
            <person name="Frisvad J.C."/>
            <person name="Nybo J.L."/>
            <person name="Theobald S."/>
            <person name="Kildgaard S."/>
            <person name="Petersen T.I."/>
            <person name="Kuo A."/>
            <person name="Sato A."/>
            <person name="Lyhne E.K."/>
            <person name="Kogle M.E."/>
            <person name="Wiebenga A."/>
            <person name="Kun R.S."/>
            <person name="Lubbers R.J."/>
            <person name="Makela M.R."/>
            <person name="Barry K."/>
            <person name="Chovatia M."/>
            <person name="Clum A."/>
            <person name="Daum C."/>
            <person name="Haridas S."/>
            <person name="He G."/>
            <person name="LaButti K."/>
            <person name="Lipzen A."/>
            <person name="Mondo S."/>
            <person name="Pangilinan J."/>
            <person name="Riley R."/>
            <person name="Salamov A."/>
            <person name="Simmons B.A."/>
            <person name="Magnuson J.K."/>
            <person name="Henrissat B."/>
            <person name="Mortensen U.H."/>
            <person name="Larsen T.O."/>
            <person name="De vries R.P."/>
            <person name="Grigoriev I.V."/>
            <person name="Machida M."/>
            <person name="Baker S.E."/>
            <person name="Andersen M.R."/>
        </authorList>
    </citation>
    <scope>NUCLEOTIDE SEQUENCE [LARGE SCALE GENOMIC DNA]</scope>
    <source>
        <strain evidence="9 10">CBS 126849</strain>
    </source>
</reference>
<evidence type="ECO:0000313" key="9">
    <source>
        <dbReference type="EMBL" id="KAB8216129.1"/>
    </source>
</evidence>
<dbReference type="EMBL" id="ML733486">
    <property type="protein sequence ID" value="KAB8216129.1"/>
    <property type="molecule type" value="Genomic_DNA"/>
</dbReference>
<dbReference type="Proteomes" id="UP000326799">
    <property type="component" value="Unassembled WGS sequence"/>
</dbReference>
<keyword evidence="4" id="KW-0479">Metal-binding</keyword>
<keyword evidence="10" id="KW-1185">Reference proteome</keyword>
<dbReference type="InterPro" id="IPR036851">
    <property type="entry name" value="Chloroperoxidase-like_sf"/>
</dbReference>
<dbReference type="Gene3D" id="1.10.489.10">
    <property type="entry name" value="Chloroperoxidase-like"/>
    <property type="match status" value="1"/>
</dbReference>
<comment type="cofactor">
    <cofactor evidence="1">
        <name>heme b</name>
        <dbReference type="ChEBI" id="CHEBI:60344"/>
    </cofactor>
</comment>
<dbReference type="AlphaFoldDB" id="A0A5N6EFT6"/>
<evidence type="ECO:0000256" key="4">
    <source>
        <dbReference type="ARBA" id="ARBA00022723"/>
    </source>
</evidence>
<evidence type="ECO:0000256" key="2">
    <source>
        <dbReference type="ARBA" id="ARBA00022559"/>
    </source>
</evidence>
<dbReference type="Pfam" id="PF01328">
    <property type="entry name" value="Peroxidase_2"/>
    <property type="match status" value="1"/>
</dbReference>
<name>A0A5N6EFT6_9EURO</name>
<evidence type="ECO:0000313" key="10">
    <source>
        <dbReference type="Proteomes" id="UP000326799"/>
    </source>
</evidence>
<dbReference type="InterPro" id="IPR000028">
    <property type="entry name" value="Chloroperoxidase"/>
</dbReference>
<keyword evidence="5" id="KW-0560">Oxidoreductase</keyword>
<dbReference type="GO" id="GO:0046872">
    <property type="term" value="F:metal ion binding"/>
    <property type="evidence" value="ECO:0007669"/>
    <property type="project" value="UniProtKB-KW"/>
</dbReference>
<accession>A0A5N6EFT6</accession>
<keyword evidence="3" id="KW-0349">Heme</keyword>
<evidence type="ECO:0000256" key="1">
    <source>
        <dbReference type="ARBA" id="ARBA00001970"/>
    </source>
</evidence>
<dbReference type="PANTHER" id="PTHR33577">
    <property type="entry name" value="STERIGMATOCYSTIN BIOSYNTHESIS PEROXIDASE STCC-RELATED"/>
    <property type="match status" value="1"/>
</dbReference>
<proteinExistence type="inferred from homology"/>
<protein>
    <recommendedName>
        <fullName evidence="8">Heme haloperoxidase family profile domain-containing protein</fullName>
    </recommendedName>
</protein>
<evidence type="ECO:0000256" key="6">
    <source>
        <dbReference type="ARBA" id="ARBA00023004"/>
    </source>
</evidence>
<evidence type="ECO:0000259" key="8">
    <source>
        <dbReference type="PROSITE" id="PS51405"/>
    </source>
</evidence>
<evidence type="ECO:0000256" key="7">
    <source>
        <dbReference type="ARBA" id="ARBA00025795"/>
    </source>
</evidence>
<evidence type="ECO:0000256" key="5">
    <source>
        <dbReference type="ARBA" id="ARBA00023002"/>
    </source>
</evidence>
<keyword evidence="2" id="KW-0575">Peroxidase</keyword>
<dbReference type="GO" id="GO:0004601">
    <property type="term" value="F:peroxidase activity"/>
    <property type="evidence" value="ECO:0007669"/>
    <property type="project" value="UniProtKB-KW"/>
</dbReference>